<gene>
    <name evidence="2" type="ORF">IC229_30175</name>
</gene>
<evidence type="ECO:0000313" key="2">
    <source>
        <dbReference type="EMBL" id="MBD2704937.1"/>
    </source>
</evidence>
<dbReference type="Pfam" id="PF13182">
    <property type="entry name" value="DUF4007"/>
    <property type="match status" value="1"/>
</dbReference>
<proteinExistence type="predicted"/>
<sequence length="316" mass="36861">MASIFMIQFRYSGHETFACRYAWLPKAYSAIKDDPFLFSNENEAMVRLGVGKNMVRAIKFWVQLTKVAVSEGQGLTVTPFGKLIFEEKGLDPYMEDIQTLWLLHWKMTAHPTDPMFAWYFMLNQWPAPDFTRSEVVEAFIAETKKQERLLSTVTLEQHLDIFLHTYRPPRIRRASIAEDSLDCPLTELRLIQHSGERALVAGGRREEVYTFRRDSKPEISNALLAYCLYDYWQLHRPHEASLTFREVSVLPNSIGQVFKLSEIDLRDRLESMNRDPQKPFEFQASAALPRIIKHRELNNEQVDSELLQNIYNQPAN</sequence>
<keyword evidence="3" id="KW-1185">Reference proteome</keyword>
<feature type="domain" description="DUF4007" evidence="1">
    <location>
        <begin position="11"/>
        <end position="311"/>
    </location>
</feature>
<evidence type="ECO:0000259" key="1">
    <source>
        <dbReference type="Pfam" id="PF13182"/>
    </source>
</evidence>
<accession>A0A927AV13</accession>
<dbReference type="EMBL" id="JACWZY010000040">
    <property type="protein sequence ID" value="MBD2704937.1"/>
    <property type="molecule type" value="Genomic_DNA"/>
</dbReference>
<reference evidence="2" key="1">
    <citation type="submission" date="2020-09" db="EMBL/GenBank/DDBJ databases">
        <authorList>
            <person name="Kim M.K."/>
        </authorList>
    </citation>
    <scope>NUCLEOTIDE SEQUENCE</scope>
    <source>
        <strain evidence="2">BT702</strain>
    </source>
</reference>
<dbReference type="Proteomes" id="UP000598820">
    <property type="component" value="Unassembled WGS sequence"/>
</dbReference>
<comment type="caution">
    <text evidence="2">The sequence shown here is derived from an EMBL/GenBank/DDBJ whole genome shotgun (WGS) entry which is preliminary data.</text>
</comment>
<dbReference type="AlphaFoldDB" id="A0A927AV13"/>
<protein>
    <submittedName>
        <fullName evidence="2">DUF4007 family protein</fullName>
    </submittedName>
</protein>
<organism evidence="2 3">
    <name type="scientific">Spirosoma profusum</name>
    <dbReference type="NCBI Taxonomy" id="2771354"/>
    <lineage>
        <taxon>Bacteria</taxon>
        <taxon>Pseudomonadati</taxon>
        <taxon>Bacteroidota</taxon>
        <taxon>Cytophagia</taxon>
        <taxon>Cytophagales</taxon>
        <taxon>Cytophagaceae</taxon>
        <taxon>Spirosoma</taxon>
    </lineage>
</organism>
<name>A0A927AV13_9BACT</name>
<evidence type="ECO:0000313" key="3">
    <source>
        <dbReference type="Proteomes" id="UP000598820"/>
    </source>
</evidence>
<dbReference type="InterPro" id="IPR025248">
    <property type="entry name" value="DUF4007"/>
</dbReference>